<evidence type="ECO:0000256" key="1">
    <source>
        <dbReference type="ARBA" id="ARBA00022723"/>
    </source>
</evidence>
<dbReference type="PROSITE" id="PS50089">
    <property type="entry name" value="ZF_RING_2"/>
    <property type="match status" value="1"/>
</dbReference>
<dbReference type="Gene3D" id="3.30.160.60">
    <property type="entry name" value="Classic Zinc Finger"/>
    <property type="match status" value="1"/>
</dbReference>
<dbReference type="CDD" id="cd19769">
    <property type="entry name" value="Bbox2_TRIM16-like"/>
    <property type="match status" value="1"/>
</dbReference>
<evidence type="ECO:0000256" key="4">
    <source>
        <dbReference type="PROSITE-ProRule" id="PRU00024"/>
    </source>
</evidence>
<dbReference type="SUPFAM" id="SSF57850">
    <property type="entry name" value="RING/U-box"/>
    <property type="match status" value="1"/>
</dbReference>
<evidence type="ECO:0000259" key="5">
    <source>
        <dbReference type="PROSITE" id="PS50089"/>
    </source>
</evidence>
<dbReference type="PANTHER" id="PTHR25465:SF5">
    <property type="entry name" value="E3 UBIQUITIN_ISG15 LIGASE TRIM25-RELATED"/>
    <property type="match status" value="1"/>
</dbReference>
<dbReference type="SMART" id="SM00336">
    <property type="entry name" value="BBOX"/>
    <property type="match status" value="1"/>
</dbReference>
<reference evidence="7" key="1">
    <citation type="submission" date="2025-08" db="UniProtKB">
        <authorList>
            <consortium name="Ensembl"/>
        </authorList>
    </citation>
    <scope>IDENTIFICATION</scope>
</reference>
<feature type="domain" description="RING-type" evidence="5">
    <location>
        <begin position="13"/>
        <end position="56"/>
    </location>
</feature>
<dbReference type="Gene3D" id="4.10.830.40">
    <property type="match status" value="1"/>
</dbReference>
<dbReference type="Ensembl" id="ENSKMAT00000000964.1">
    <property type="protein sequence ID" value="ENSKMAP00000000933.1"/>
    <property type="gene ID" value="ENSKMAG00000000758.1"/>
</dbReference>
<dbReference type="SUPFAM" id="SSF57845">
    <property type="entry name" value="B-box zinc-binding domain"/>
    <property type="match status" value="1"/>
</dbReference>
<name>A0A3Q2ZBR9_KRYMA</name>
<dbReference type="InterPro" id="IPR051051">
    <property type="entry name" value="E3_ubiq-ligase_TRIM/RNF"/>
</dbReference>
<proteinExistence type="predicted"/>
<organism evidence="7 8">
    <name type="scientific">Kryptolebias marmoratus</name>
    <name type="common">Mangrove killifish</name>
    <name type="synonym">Rivulus marmoratus</name>
    <dbReference type="NCBI Taxonomy" id="37003"/>
    <lineage>
        <taxon>Eukaryota</taxon>
        <taxon>Metazoa</taxon>
        <taxon>Chordata</taxon>
        <taxon>Craniata</taxon>
        <taxon>Vertebrata</taxon>
        <taxon>Euteleostomi</taxon>
        <taxon>Actinopterygii</taxon>
        <taxon>Neopterygii</taxon>
        <taxon>Teleostei</taxon>
        <taxon>Neoteleostei</taxon>
        <taxon>Acanthomorphata</taxon>
        <taxon>Ovalentaria</taxon>
        <taxon>Atherinomorphae</taxon>
        <taxon>Cyprinodontiformes</taxon>
        <taxon>Rivulidae</taxon>
        <taxon>Kryptolebias</taxon>
    </lineage>
</organism>
<evidence type="ECO:0000259" key="6">
    <source>
        <dbReference type="PROSITE" id="PS50119"/>
    </source>
</evidence>
<dbReference type="SMART" id="SM00184">
    <property type="entry name" value="RING"/>
    <property type="match status" value="1"/>
</dbReference>
<dbReference type="Pfam" id="PF15227">
    <property type="entry name" value="zf-C3HC4_4"/>
    <property type="match status" value="1"/>
</dbReference>
<reference evidence="7" key="2">
    <citation type="submission" date="2025-09" db="UniProtKB">
        <authorList>
            <consortium name="Ensembl"/>
        </authorList>
    </citation>
    <scope>IDENTIFICATION</scope>
</reference>
<keyword evidence="8" id="KW-1185">Reference proteome</keyword>
<dbReference type="OMA" id="GHRDHET"/>
<feature type="domain" description="B box-type" evidence="6">
    <location>
        <begin position="146"/>
        <end position="186"/>
    </location>
</feature>
<dbReference type="AlphaFoldDB" id="A0A3Q2ZBR9"/>
<keyword evidence="1" id="KW-0479">Metal-binding</keyword>
<dbReference type="GO" id="GO:0008270">
    <property type="term" value="F:zinc ion binding"/>
    <property type="evidence" value="ECO:0007669"/>
    <property type="project" value="UniProtKB-KW"/>
</dbReference>
<dbReference type="GeneTree" id="ENSGT01150000286899"/>
<keyword evidence="3" id="KW-0862">Zinc</keyword>
<dbReference type="InterPro" id="IPR017907">
    <property type="entry name" value="Znf_RING_CS"/>
</dbReference>
<dbReference type="PROSITE" id="PS50119">
    <property type="entry name" value="ZF_BBOX"/>
    <property type="match status" value="1"/>
</dbReference>
<dbReference type="InterPro" id="IPR000315">
    <property type="entry name" value="Znf_B-box"/>
</dbReference>
<accession>A0A3Q2ZBR9</accession>
<dbReference type="Pfam" id="PF00643">
    <property type="entry name" value="zf-B_box"/>
    <property type="match status" value="1"/>
</dbReference>
<evidence type="ECO:0000256" key="3">
    <source>
        <dbReference type="ARBA" id="ARBA00022833"/>
    </source>
</evidence>
<dbReference type="PANTHER" id="PTHR25465">
    <property type="entry name" value="B-BOX DOMAIN CONTAINING"/>
    <property type="match status" value="1"/>
</dbReference>
<evidence type="ECO:0000256" key="2">
    <source>
        <dbReference type="ARBA" id="ARBA00022771"/>
    </source>
</evidence>
<evidence type="ECO:0008006" key="9">
    <source>
        <dbReference type="Google" id="ProtNLM"/>
    </source>
</evidence>
<protein>
    <recommendedName>
        <fullName evidence="9">FinTRIM family, member 67</fullName>
    </recommendedName>
</protein>
<dbReference type="Proteomes" id="UP000264800">
    <property type="component" value="Unplaced"/>
</dbReference>
<evidence type="ECO:0000313" key="7">
    <source>
        <dbReference type="Ensembl" id="ENSKMAP00000000933.1"/>
    </source>
</evidence>
<dbReference type="InterPro" id="IPR001841">
    <property type="entry name" value="Znf_RING"/>
</dbReference>
<sequence length="205" mass="22684">MAGRLEAADSLSCSICLEELKKPVTLHCGHSFCMDCVNHFWDLGDQKGVYRCPQCRHSFTSRPVLNKNTVLADLMGKMAEAERDTSPGQDEAAAGGVDCDFCTGKKLKAVKSCLVCLASYCATHVQPHYESAAFKRHKLVEVTASMQEMICSKHDKLLEVFCRTDGECICMLCVMDEHKGHDTVSAAAERKQKQVGLDLDFFLLL</sequence>
<keyword evidence="2 4" id="KW-0863">Zinc-finger</keyword>
<dbReference type="Gene3D" id="3.30.40.10">
    <property type="entry name" value="Zinc/RING finger domain, C3HC4 (zinc finger)"/>
    <property type="match status" value="1"/>
</dbReference>
<evidence type="ECO:0000313" key="8">
    <source>
        <dbReference type="Proteomes" id="UP000264800"/>
    </source>
</evidence>
<dbReference type="InterPro" id="IPR013083">
    <property type="entry name" value="Znf_RING/FYVE/PHD"/>
</dbReference>
<dbReference type="PROSITE" id="PS00518">
    <property type="entry name" value="ZF_RING_1"/>
    <property type="match status" value="1"/>
</dbReference>